<feature type="transmembrane region" description="Helical" evidence="8">
    <location>
        <begin position="352"/>
        <end position="370"/>
    </location>
</feature>
<proteinExistence type="predicted"/>
<sequence>MTHLFDPPTPNFPEHHDPHHVDPHHADHQQTIETSDSQIDTTSVDPVDSQSVLRNPNFLSLWSGQVFSQIADKIFLVLVIAIVSTQFQHEGETISGWVSAVMVAFTIPAILFGSIAGVYVDRWKKKTVLVSSNILRGALVLSIPLLLWITKNSVLPWGAPTGFWGLLCITFLVSTFTQFFTPAEQSAITLVVEKPKLLSANSLYTTTIMAALILGFALGEPLLALSDHLWHNFGQEVLVGGSYLIAGIILILLKTGETKEDLHRDSFHLWNDIKEGLQYLKDKKTSLSALIQLICTFSIIAALTVLAVRLAEVMPEIKSEQFGFLLAVASLGMAIGAGIVAKLGDRCSRQTLALVGSIGMAVFLTMLGFFSDRFGLGLIAIAGTGIFAGLCVIPMQTVIQEETPEDVRGKVFGLQNNAVNIALSLPLSVAGIAESYFGLQQVIFALSAIALFTGILTWYIARQLIES</sequence>
<protein>
    <submittedName>
        <fullName evidence="10">MFS transporter</fullName>
    </submittedName>
</protein>
<feature type="transmembrane region" description="Helical" evidence="8">
    <location>
        <begin position="322"/>
        <end position="340"/>
    </location>
</feature>
<feature type="transmembrane region" description="Helical" evidence="8">
    <location>
        <begin position="161"/>
        <end position="181"/>
    </location>
</feature>
<feature type="transmembrane region" description="Helical" evidence="8">
    <location>
        <begin position="287"/>
        <end position="310"/>
    </location>
</feature>
<dbReference type="InterPro" id="IPR036259">
    <property type="entry name" value="MFS_trans_sf"/>
</dbReference>
<evidence type="ECO:0000313" key="11">
    <source>
        <dbReference type="Proteomes" id="UP000738376"/>
    </source>
</evidence>
<feature type="transmembrane region" description="Helical" evidence="8">
    <location>
        <begin position="94"/>
        <end position="120"/>
    </location>
</feature>
<dbReference type="EMBL" id="JAAVJL010000001">
    <property type="protein sequence ID" value="NMF56858.1"/>
    <property type="molecule type" value="Genomic_DNA"/>
</dbReference>
<evidence type="ECO:0000256" key="3">
    <source>
        <dbReference type="ARBA" id="ARBA00022475"/>
    </source>
</evidence>
<dbReference type="PROSITE" id="PS50850">
    <property type="entry name" value="MFS"/>
    <property type="match status" value="1"/>
</dbReference>
<feature type="transmembrane region" description="Helical" evidence="8">
    <location>
        <begin position="202"/>
        <end position="225"/>
    </location>
</feature>
<keyword evidence="4 8" id="KW-0812">Transmembrane</keyword>
<keyword evidence="6 8" id="KW-0472">Membrane</keyword>
<accession>A0ABX1LL67</accession>
<evidence type="ECO:0000256" key="1">
    <source>
        <dbReference type="ARBA" id="ARBA00004651"/>
    </source>
</evidence>
<dbReference type="Proteomes" id="UP000738376">
    <property type="component" value="Unassembled WGS sequence"/>
</dbReference>
<feature type="transmembrane region" description="Helical" evidence="8">
    <location>
        <begin position="439"/>
        <end position="461"/>
    </location>
</feature>
<evidence type="ECO:0000256" key="4">
    <source>
        <dbReference type="ARBA" id="ARBA00022692"/>
    </source>
</evidence>
<feature type="transmembrane region" description="Helical" evidence="8">
    <location>
        <begin position="70"/>
        <end position="88"/>
    </location>
</feature>
<dbReference type="InterPro" id="IPR011701">
    <property type="entry name" value="MFS"/>
</dbReference>
<keyword evidence="11" id="KW-1185">Reference proteome</keyword>
<dbReference type="Pfam" id="PF07690">
    <property type="entry name" value="MFS_1"/>
    <property type="match status" value="1"/>
</dbReference>
<organism evidence="10 11">
    <name type="scientific">Pseudanabaena yagii GIHE-NHR1</name>
    <dbReference type="NCBI Taxonomy" id="2722753"/>
    <lineage>
        <taxon>Bacteria</taxon>
        <taxon>Bacillati</taxon>
        <taxon>Cyanobacteriota</taxon>
        <taxon>Cyanophyceae</taxon>
        <taxon>Pseudanabaenales</taxon>
        <taxon>Pseudanabaenaceae</taxon>
        <taxon>Pseudanabaena</taxon>
        <taxon>Pseudanabaena yagii</taxon>
    </lineage>
</organism>
<evidence type="ECO:0000256" key="7">
    <source>
        <dbReference type="SAM" id="MobiDB-lite"/>
    </source>
</evidence>
<feature type="transmembrane region" description="Helical" evidence="8">
    <location>
        <begin position="127"/>
        <end position="149"/>
    </location>
</feature>
<keyword evidence="2" id="KW-0813">Transport</keyword>
<dbReference type="InterPro" id="IPR020846">
    <property type="entry name" value="MFS_dom"/>
</dbReference>
<comment type="subcellular location">
    <subcellularLocation>
        <location evidence="1">Cell membrane</location>
        <topology evidence="1">Multi-pass membrane protein</topology>
    </subcellularLocation>
</comment>
<feature type="compositionally biased region" description="Basic and acidic residues" evidence="7">
    <location>
        <begin position="13"/>
        <end position="30"/>
    </location>
</feature>
<dbReference type="CDD" id="cd06173">
    <property type="entry name" value="MFS_MefA_like"/>
    <property type="match status" value="1"/>
</dbReference>
<dbReference type="Pfam" id="PF00083">
    <property type="entry name" value="Sugar_tr"/>
    <property type="match status" value="1"/>
</dbReference>
<dbReference type="RefSeq" id="WP_169361965.1">
    <property type="nucleotide sequence ID" value="NZ_JAAVJL010000001.1"/>
</dbReference>
<keyword evidence="3" id="KW-1003">Cell membrane</keyword>
<keyword evidence="5 8" id="KW-1133">Transmembrane helix</keyword>
<feature type="domain" description="Major facilitator superfamily (MFS) profile" evidence="9">
    <location>
        <begin position="281"/>
        <end position="467"/>
    </location>
</feature>
<feature type="transmembrane region" description="Helical" evidence="8">
    <location>
        <begin position="376"/>
        <end position="399"/>
    </location>
</feature>
<comment type="caution">
    <text evidence="10">The sequence shown here is derived from an EMBL/GenBank/DDBJ whole genome shotgun (WGS) entry which is preliminary data.</text>
</comment>
<feature type="transmembrane region" description="Helical" evidence="8">
    <location>
        <begin position="237"/>
        <end position="253"/>
    </location>
</feature>
<evidence type="ECO:0000256" key="5">
    <source>
        <dbReference type="ARBA" id="ARBA00022989"/>
    </source>
</evidence>
<evidence type="ECO:0000256" key="8">
    <source>
        <dbReference type="SAM" id="Phobius"/>
    </source>
</evidence>
<dbReference type="InterPro" id="IPR005828">
    <property type="entry name" value="MFS_sugar_transport-like"/>
</dbReference>
<evidence type="ECO:0000256" key="2">
    <source>
        <dbReference type="ARBA" id="ARBA00022448"/>
    </source>
</evidence>
<evidence type="ECO:0000256" key="6">
    <source>
        <dbReference type="ARBA" id="ARBA00023136"/>
    </source>
</evidence>
<dbReference type="PANTHER" id="PTHR43266">
    <property type="entry name" value="MACROLIDE-EFFLUX PROTEIN"/>
    <property type="match status" value="1"/>
</dbReference>
<dbReference type="Gene3D" id="1.20.1250.20">
    <property type="entry name" value="MFS general substrate transporter like domains"/>
    <property type="match status" value="2"/>
</dbReference>
<name>A0ABX1LL67_9CYAN</name>
<dbReference type="PANTHER" id="PTHR43266:SF2">
    <property type="entry name" value="MAJOR FACILITATOR SUPERFAMILY (MFS) PROFILE DOMAIN-CONTAINING PROTEIN"/>
    <property type="match status" value="1"/>
</dbReference>
<reference evidence="10 11" key="1">
    <citation type="submission" date="2020-03" db="EMBL/GenBank/DDBJ databases">
        <title>Draft Genome Sequence of 2-Methylisoborneol Producing Pseudanabaena yagii Strain GIHE-NHR1 Isolated from North Han River in South Korea.</title>
        <authorList>
            <person name="Jeong J."/>
        </authorList>
    </citation>
    <scope>NUCLEOTIDE SEQUENCE [LARGE SCALE GENOMIC DNA]</scope>
    <source>
        <strain evidence="10 11">GIHE-NHR1</strain>
    </source>
</reference>
<feature type="region of interest" description="Disordered" evidence="7">
    <location>
        <begin position="1"/>
        <end position="30"/>
    </location>
</feature>
<evidence type="ECO:0000259" key="9">
    <source>
        <dbReference type="PROSITE" id="PS50850"/>
    </source>
</evidence>
<dbReference type="SUPFAM" id="SSF103473">
    <property type="entry name" value="MFS general substrate transporter"/>
    <property type="match status" value="1"/>
</dbReference>
<evidence type="ECO:0000313" key="10">
    <source>
        <dbReference type="EMBL" id="NMF56858.1"/>
    </source>
</evidence>
<gene>
    <name evidence="10" type="ORF">HC246_02215</name>
</gene>